<keyword evidence="3 5" id="KW-1133">Transmembrane helix</keyword>
<comment type="caution">
    <text evidence="7">The sequence shown here is derived from an EMBL/GenBank/DDBJ whole genome shotgun (WGS) entry which is preliminary data.</text>
</comment>
<evidence type="ECO:0000256" key="2">
    <source>
        <dbReference type="ARBA" id="ARBA00022692"/>
    </source>
</evidence>
<evidence type="ECO:0000256" key="3">
    <source>
        <dbReference type="ARBA" id="ARBA00022989"/>
    </source>
</evidence>
<sequence>MSEQRRLPWWAGRVAALLGIVLVAFTLRQAVAAISPILADIRVDVPISNIGVGLLGTLPPILLAVSGFITPRVARGVGLDGGIVLALLLMTLGHLVRAFAPDFATLLVGSVVALAGTGVGNVLLPPIVRRYFPDRIALLTAVYVGIVGVSTAVPAALAAPVAERIGWRFSLGVWAATSVVALVPWLVLLARERRRRRADDLTLAPPAPARITRLWRSRAVRSITVVFSTSTICTYAAFAWLPVILGDVAGSTPTEAGVLLAVTGLVSTPIALIGPLLVARLRNVGWLIAAGVASFVLGYLGLLLAPATLTLLWVLLIGAGSILFPVSLVLINDRTRTHGGTVALSGFAQGVAYALGALGPLIVGLLHDVSDGWTLPLLFLLAVALVAIVPAFTLARPTFVEDELAPPVLRECTGRA</sequence>
<dbReference type="GO" id="GO:0022857">
    <property type="term" value="F:transmembrane transporter activity"/>
    <property type="evidence" value="ECO:0007669"/>
    <property type="project" value="InterPro"/>
</dbReference>
<comment type="subcellular location">
    <subcellularLocation>
        <location evidence="1">Cell membrane</location>
        <topology evidence="1">Multi-pass membrane protein</topology>
    </subcellularLocation>
</comment>
<dbReference type="AlphaFoldDB" id="A0A010ZV96"/>
<organism evidence="7 8">
    <name type="scientific">Cryptosporangium arvum DSM 44712</name>
    <dbReference type="NCBI Taxonomy" id="927661"/>
    <lineage>
        <taxon>Bacteria</taxon>
        <taxon>Bacillati</taxon>
        <taxon>Actinomycetota</taxon>
        <taxon>Actinomycetes</taxon>
        <taxon>Cryptosporangiales</taxon>
        <taxon>Cryptosporangiaceae</taxon>
        <taxon>Cryptosporangium</taxon>
    </lineage>
</organism>
<feature type="transmembrane region" description="Helical" evidence="5">
    <location>
        <begin position="103"/>
        <end position="124"/>
    </location>
</feature>
<dbReference type="SUPFAM" id="SSF103473">
    <property type="entry name" value="MFS general substrate transporter"/>
    <property type="match status" value="1"/>
</dbReference>
<dbReference type="InterPro" id="IPR052524">
    <property type="entry name" value="MFS_Cyanate_Porter"/>
</dbReference>
<evidence type="ECO:0000256" key="4">
    <source>
        <dbReference type="ARBA" id="ARBA00023136"/>
    </source>
</evidence>
<evidence type="ECO:0000259" key="6">
    <source>
        <dbReference type="PROSITE" id="PS50850"/>
    </source>
</evidence>
<dbReference type="PATRIC" id="fig|927661.3.peg.2207"/>
<feature type="transmembrane region" description="Helical" evidence="5">
    <location>
        <begin position="77"/>
        <end position="97"/>
    </location>
</feature>
<dbReference type="OrthoDB" id="5317164at2"/>
<proteinExistence type="predicted"/>
<dbReference type="Gene3D" id="1.20.1250.20">
    <property type="entry name" value="MFS general substrate transporter like domains"/>
    <property type="match status" value="1"/>
</dbReference>
<accession>A0A010ZV96</accession>
<evidence type="ECO:0000313" key="7">
    <source>
        <dbReference type="EMBL" id="EXG81137.1"/>
    </source>
</evidence>
<dbReference type="PANTHER" id="PTHR23523:SF2">
    <property type="entry name" value="2-NITROIMIDAZOLE TRANSPORTER"/>
    <property type="match status" value="1"/>
</dbReference>
<reference evidence="7 8" key="1">
    <citation type="submission" date="2013-07" db="EMBL/GenBank/DDBJ databases">
        <authorList>
            <consortium name="DOE Joint Genome Institute"/>
            <person name="Eisen J."/>
            <person name="Huntemann M."/>
            <person name="Han J."/>
            <person name="Chen A."/>
            <person name="Kyrpides N."/>
            <person name="Mavromatis K."/>
            <person name="Markowitz V."/>
            <person name="Palaniappan K."/>
            <person name="Ivanova N."/>
            <person name="Schaumberg A."/>
            <person name="Pati A."/>
            <person name="Liolios K."/>
            <person name="Nordberg H.P."/>
            <person name="Cantor M.N."/>
            <person name="Hua S.X."/>
            <person name="Woyke T."/>
        </authorList>
    </citation>
    <scope>NUCLEOTIDE SEQUENCE [LARGE SCALE GENOMIC DNA]</scope>
    <source>
        <strain evidence="7 8">DSM 44712</strain>
    </source>
</reference>
<evidence type="ECO:0000256" key="5">
    <source>
        <dbReference type="SAM" id="Phobius"/>
    </source>
</evidence>
<feature type="transmembrane region" description="Helical" evidence="5">
    <location>
        <begin position="223"/>
        <end position="245"/>
    </location>
</feature>
<evidence type="ECO:0000313" key="8">
    <source>
        <dbReference type="Proteomes" id="UP000021053"/>
    </source>
</evidence>
<keyword evidence="8" id="KW-1185">Reference proteome</keyword>
<feature type="transmembrane region" description="Helical" evidence="5">
    <location>
        <begin position="136"/>
        <end position="159"/>
    </location>
</feature>
<feature type="transmembrane region" description="Helical" evidence="5">
    <location>
        <begin position="286"/>
        <end position="305"/>
    </location>
</feature>
<feature type="transmembrane region" description="Helical" evidence="5">
    <location>
        <begin position="165"/>
        <end position="188"/>
    </location>
</feature>
<keyword evidence="4 5" id="KW-0472">Membrane</keyword>
<dbReference type="PROSITE" id="PS50850">
    <property type="entry name" value="MFS"/>
    <property type="match status" value="1"/>
</dbReference>
<dbReference type="Pfam" id="PF07690">
    <property type="entry name" value="MFS_1"/>
    <property type="match status" value="1"/>
</dbReference>
<feature type="transmembrane region" description="Helical" evidence="5">
    <location>
        <begin position="373"/>
        <end position="395"/>
    </location>
</feature>
<dbReference type="PANTHER" id="PTHR23523">
    <property type="match status" value="1"/>
</dbReference>
<keyword evidence="2 5" id="KW-0812">Transmembrane</keyword>
<feature type="domain" description="Major facilitator superfamily (MFS) profile" evidence="6">
    <location>
        <begin position="16"/>
        <end position="399"/>
    </location>
</feature>
<dbReference type="InterPro" id="IPR036259">
    <property type="entry name" value="MFS_trans_sf"/>
</dbReference>
<protein>
    <submittedName>
        <fullName evidence="7">Cyanate permease</fullName>
    </submittedName>
</protein>
<feature type="transmembrane region" description="Helical" evidence="5">
    <location>
        <begin position="311"/>
        <end position="331"/>
    </location>
</feature>
<dbReference type="Proteomes" id="UP000021053">
    <property type="component" value="Unassembled WGS sequence"/>
</dbReference>
<feature type="transmembrane region" description="Helical" evidence="5">
    <location>
        <begin position="257"/>
        <end position="279"/>
    </location>
</feature>
<dbReference type="InterPro" id="IPR020846">
    <property type="entry name" value="MFS_dom"/>
</dbReference>
<dbReference type="InterPro" id="IPR011701">
    <property type="entry name" value="MFS"/>
</dbReference>
<dbReference type="GO" id="GO:0005886">
    <property type="term" value="C:plasma membrane"/>
    <property type="evidence" value="ECO:0007669"/>
    <property type="project" value="UniProtKB-SubCell"/>
</dbReference>
<feature type="transmembrane region" description="Helical" evidence="5">
    <location>
        <begin position="48"/>
        <end position="70"/>
    </location>
</feature>
<name>A0A010ZV96_9ACTN</name>
<gene>
    <name evidence="7" type="ORF">CryarDRAFT_2242</name>
</gene>
<feature type="transmembrane region" description="Helical" evidence="5">
    <location>
        <begin position="343"/>
        <end position="367"/>
    </location>
</feature>
<dbReference type="RefSeq" id="WP_035850328.1">
    <property type="nucleotide sequence ID" value="NZ_KK073874.1"/>
</dbReference>
<evidence type="ECO:0000256" key="1">
    <source>
        <dbReference type="ARBA" id="ARBA00004651"/>
    </source>
</evidence>
<dbReference type="EMBL" id="JFBT01000001">
    <property type="protein sequence ID" value="EXG81137.1"/>
    <property type="molecule type" value="Genomic_DNA"/>
</dbReference>
<dbReference type="HOGENOM" id="CLU_038046_0_0_11"/>